<name>A0A7Z7INS4_9MYCO</name>
<dbReference type="Proteomes" id="UP000554965">
    <property type="component" value="Unassembled WGS sequence"/>
</dbReference>
<feature type="region of interest" description="Disordered" evidence="1">
    <location>
        <begin position="1"/>
        <end position="26"/>
    </location>
</feature>
<protein>
    <submittedName>
        <fullName evidence="2">Uncharacterized protein</fullName>
    </submittedName>
</protein>
<comment type="caution">
    <text evidence="2">The sequence shown here is derived from an EMBL/GenBank/DDBJ whole genome shotgun (WGS) entry which is preliminary data.</text>
</comment>
<proteinExistence type="predicted"/>
<reference evidence="2 3" key="1">
    <citation type="submission" date="2017-10" db="EMBL/GenBank/DDBJ databases">
        <authorList>
            <consortium name="Urmite Genomes"/>
        </authorList>
    </citation>
    <scope>NUCLEOTIDE SEQUENCE [LARGE SCALE GENOMIC DNA]</scope>
    <source>
        <strain evidence="2 3">FB-527</strain>
    </source>
</reference>
<gene>
    <name evidence="2" type="ORF">MSIMFB_04486</name>
</gene>
<keyword evidence="3" id="KW-1185">Reference proteome</keyword>
<organism evidence="2 3">
    <name type="scientific">Mycobacterium simulans</name>
    <dbReference type="NCBI Taxonomy" id="627089"/>
    <lineage>
        <taxon>Bacteria</taxon>
        <taxon>Bacillati</taxon>
        <taxon>Actinomycetota</taxon>
        <taxon>Actinomycetes</taxon>
        <taxon>Mycobacteriales</taxon>
        <taxon>Mycobacteriaceae</taxon>
        <taxon>Mycobacterium</taxon>
    </lineage>
</organism>
<evidence type="ECO:0000313" key="2">
    <source>
        <dbReference type="EMBL" id="SOJ57008.1"/>
    </source>
</evidence>
<evidence type="ECO:0000256" key="1">
    <source>
        <dbReference type="SAM" id="MobiDB-lite"/>
    </source>
</evidence>
<accession>A0A7Z7INS4</accession>
<evidence type="ECO:0000313" key="3">
    <source>
        <dbReference type="Proteomes" id="UP000554965"/>
    </source>
</evidence>
<dbReference type="EMBL" id="OCTY01000002">
    <property type="protein sequence ID" value="SOJ57008.1"/>
    <property type="molecule type" value="Genomic_DNA"/>
</dbReference>
<dbReference type="AlphaFoldDB" id="A0A7Z7INS4"/>
<sequence length="103" mass="11529">MRWPNGDVWIPQPQPPRTTGLFGHTRPVDRRNHTLAAASQIRALNRHTQHLQREVNTALITRAQADAWAGQPLTDSAIERLGDCIPHSSIPDTIGTIVDSWHD</sequence>